<dbReference type="InterPro" id="IPR000836">
    <property type="entry name" value="PRTase_dom"/>
</dbReference>
<evidence type="ECO:0000259" key="1">
    <source>
        <dbReference type="Pfam" id="PF00156"/>
    </source>
</evidence>
<dbReference type="InterPro" id="IPR029057">
    <property type="entry name" value="PRTase-like"/>
</dbReference>
<dbReference type="EMBL" id="CP089982">
    <property type="protein sequence ID" value="WXA95658.1"/>
    <property type="molecule type" value="Genomic_DNA"/>
</dbReference>
<dbReference type="SUPFAM" id="SSF53271">
    <property type="entry name" value="PRTase-like"/>
    <property type="match status" value="1"/>
</dbReference>
<sequence>MASPRLFRTRQNAGRELGFALRAYEAASPLVLGIPPGGVPVAFEVARALGAPLDVWAASKVRVPLEPELGIGAVAEGDEVFLDLAMVAALRASRLQIDALVAKTRDEVADQRRRLEMGRERPVVRGKTVILVDDGVATGNTAPAALRALKRCGAQKRILALPVAAYDVFQSLRNEADDLVCLEKVANLEAVGLWYHDAFSCSDEDVIGLLQQAHELADGSWRGQPAFDAFDNRLEPGSRR</sequence>
<keyword evidence="2" id="KW-0808">Transferase</keyword>
<accession>A0ABZ2KAF7</accession>
<gene>
    <name evidence="2" type="ORF">LZC95_02225</name>
</gene>
<evidence type="ECO:0000313" key="2">
    <source>
        <dbReference type="EMBL" id="WXA95658.1"/>
    </source>
</evidence>
<feature type="domain" description="Phosphoribosyltransferase" evidence="1">
    <location>
        <begin position="23"/>
        <end position="163"/>
    </location>
</feature>
<dbReference type="Gene3D" id="3.30.1310.20">
    <property type="entry name" value="PRTase-like"/>
    <property type="match status" value="1"/>
</dbReference>
<dbReference type="CDD" id="cd06223">
    <property type="entry name" value="PRTases_typeI"/>
    <property type="match status" value="1"/>
</dbReference>
<dbReference type="RefSeq" id="WP_394846265.1">
    <property type="nucleotide sequence ID" value="NZ_CP089982.1"/>
</dbReference>
<keyword evidence="3" id="KW-1185">Reference proteome</keyword>
<protein>
    <submittedName>
        <fullName evidence="2">Phosphoribosyltransferase</fullName>
    </submittedName>
</protein>
<evidence type="ECO:0000313" key="3">
    <source>
        <dbReference type="Proteomes" id="UP001379533"/>
    </source>
</evidence>
<name>A0ABZ2KAF7_9BACT</name>
<reference evidence="2 3" key="1">
    <citation type="submission" date="2021-12" db="EMBL/GenBank/DDBJ databases">
        <title>Discovery of the Pendulisporaceae a myxobacterial family with distinct sporulation behavior and unique specialized metabolism.</title>
        <authorList>
            <person name="Garcia R."/>
            <person name="Popoff A."/>
            <person name="Bader C.D."/>
            <person name="Loehr J."/>
            <person name="Walesch S."/>
            <person name="Walt C."/>
            <person name="Boldt J."/>
            <person name="Bunk B."/>
            <person name="Haeckl F.J.F.P.J."/>
            <person name="Gunesch A.P."/>
            <person name="Birkelbach J."/>
            <person name="Nuebel U."/>
            <person name="Pietschmann T."/>
            <person name="Bach T."/>
            <person name="Mueller R."/>
        </authorList>
    </citation>
    <scope>NUCLEOTIDE SEQUENCE [LARGE SCALE GENOMIC DNA]</scope>
    <source>
        <strain evidence="2 3">MSr12523</strain>
    </source>
</reference>
<dbReference type="Proteomes" id="UP001379533">
    <property type="component" value="Chromosome"/>
</dbReference>
<keyword evidence="2" id="KW-0328">Glycosyltransferase</keyword>
<dbReference type="Pfam" id="PF00156">
    <property type="entry name" value="Pribosyltran"/>
    <property type="match status" value="1"/>
</dbReference>
<dbReference type="GO" id="GO:0016757">
    <property type="term" value="F:glycosyltransferase activity"/>
    <property type="evidence" value="ECO:0007669"/>
    <property type="project" value="UniProtKB-KW"/>
</dbReference>
<proteinExistence type="predicted"/>
<organism evidence="2 3">
    <name type="scientific">Pendulispora brunnea</name>
    <dbReference type="NCBI Taxonomy" id="2905690"/>
    <lineage>
        <taxon>Bacteria</taxon>
        <taxon>Pseudomonadati</taxon>
        <taxon>Myxococcota</taxon>
        <taxon>Myxococcia</taxon>
        <taxon>Myxococcales</taxon>
        <taxon>Sorangiineae</taxon>
        <taxon>Pendulisporaceae</taxon>
        <taxon>Pendulispora</taxon>
    </lineage>
</organism>
<dbReference type="Gene3D" id="3.40.50.2020">
    <property type="match status" value="1"/>
</dbReference>